<dbReference type="AlphaFoldDB" id="A0A8D8SUI7"/>
<comment type="function">
    <text evidence="5">Essential arginine methyltransferase that can both catalyze the formation of omega-N monomethylarginine (MMA) and symmetrical dimethylarginine (sDMA). Specifically mediates the symmetrical dimethylation of arginine residues in the small nuclear ribonucleoproteins SmD1 and SmD3.</text>
</comment>
<evidence type="ECO:0000256" key="7">
    <source>
        <dbReference type="PROSITE-ProRule" id="PRU01015"/>
    </source>
</evidence>
<dbReference type="PIRSF" id="PIRSF036946">
    <property type="entry name" value="Arg_N-mtase"/>
    <property type="match status" value="1"/>
</dbReference>
<evidence type="ECO:0000259" key="8">
    <source>
        <dbReference type="Pfam" id="PF22528"/>
    </source>
</evidence>
<dbReference type="InterPro" id="IPR025799">
    <property type="entry name" value="Arg_MeTrfase"/>
</dbReference>
<name>A0A8D8SUI7_9HEMI</name>
<accession>A0A8D8SUI7</accession>
<keyword evidence="4" id="KW-0677">Repeat</keyword>
<keyword evidence="3 7" id="KW-0949">S-adenosyl-L-methionine</keyword>
<feature type="domain" description="Protein arginine N-methyltransferase" evidence="8">
    <location>
        <begin position="174"/>
        <end position="334"/>
    </location>
</feature>
<evidence type="ECO:0000256" key="6">
    <source>
        <dbReference type="PIRNR" id="PIRNR036946"/>
    </source>
</evidence>
<dbReference type="SUPFAM" id="SSF53335">
    <property type="entry name" value="S-adenosyl-L-methionine-dependent methyltransferases"/>
    <property type="match status" value="2"/>
</dbReference>
<comment type="similarity">
    <text evidence="6">Belongs to the class I-like SAM-binding methyltransferase superfamily. Protein arginine N-methyltransferase family. PRMT7 subfamily.</text>
</comment>
<dbReference type="EMBL" id="HBUF01235150">
    <property type="protein sequence ID" value="CAG6674924.1"/>
    <property type="molecule type" value="Transcribed_RNA"/>
</dbReference>
<dbReference type="EMBL" id="HBUF01235152">
    <property type="protein sequence ID" value="CAG6674926.1"/>
    <property type="molecule type" value="Transcribed_RNA"/>
</dbReference>
<feature type="domain" description="Protein arginine N-methyltransferase" evidence="8">
    <location>
        <begin position="549"/>
        <end position="707"/>
    </location>
</feature>
<reference evidence="9" key="1">
    <citation type="submission" date="2021-05" db="EMBL/GenBank/DDBJ databases">
        <authorList>
            <person name="Alioto T."/>
            <person name="Alioto T."/>
            <person name="Gomez Garrido J."/>
        </authorList>
    </citation>
    <scope>NUCLEOTIDE SEQUENCE</scope>
</reference>
<evidence type="ECO:0000256" key="1">
    <source>
        <dbReference type="ARBA" id="ARBA00022603"/>
    </source>
</evidence>
<comment type="function">
    <text evidence="6">Arginine methyltransferase that can both catalyze the formation of omega-N monomethylarginine (MMA) and symmetrical dimethylarginine (sDMA).</text>
</comment>
<dbReference type="Pfam" id="PF22528">
    <property type="entry name" value="PRMT_C"/>
    <property type="match status" value="2"/>
</dbReference>
<proteinExistence type="inferred from homology"/>
<protein>
    <recommendedName>
        <fullName evidence="6">Protein arginine N-methyltransferase</fullName>
        <ecNumber evidence="6">2.1.1.-</ecNumber>
    </recommendedName>
</protein>
<dbReference type="GO" id="GO:0016274">
    <property type="term" value="F:protein-arginine N-methyltransferase activity"/>
    <property type="evidence" value="ECO:0007669"/>
    <property type="project" value="InterPro"/>
</dbReference>
<dbReference type="Gene3D" id="3.40.50.150">
    <property type="entry name" value="Vaccinia Virus protein VP39"/>
    <property type="match status" value="2"/>
</dbReference>
<evidence type="ECO:0000256" key="4">
    <source>
        <dbReference type="ARBA" id="ARBA00022737"/>
    </source>
</evidence>
<dbReference type="PANTHER" id="PTHR11006:SF4">
    <property type="entry name" value="PROTEIN ARGININE N-METHYLTRANSFERASE 7"/>
    <property type="match status" value="1"/>
</dbReference>
<dbReference type="InterPro" id="IPR029063">
    <property type="entry name" value="SAM-dependent_MTases_sf"/>
</dbReference>
<dbReference type="CDD" id="cd02440">
    <property type="entry name" value="AdoMet_MTases"/>
    <property type="match status" value="1"/>
</dbReference>
<dbReference type="FunFam" id="3.40.50.150:FF:000071">
    <property type="entry name" value="Protein arginine N-methyltransferase 7"/>
    <property type="match status" value="1"/>
</dbReference>
<dbReference type="InterPro" id="IPR014644">
    <property type="entry name" value="MeTrfase_PRMT7"/>
</dbReference>
<evidence type="ECO:0000256" key="5">
    <source>
        <dbReference type="ARBA" id="ARBA00025081"/>
    </source>
</evidence>
<sequence>MSLKDCPSSDEDVDIDVLEYDYHQEIVLAGYGDMLHDKERNYMYYVALKEAIEKTHAAGKKANVLDIGTGSGLLSMMAAKCGADCIYACESFVPMSLCAKEVIASNGHGDKVTVIGKKSNELTVGPGCDLPHRMNILVTEVFDTELIGEGAYSTFSHAHEFLLEKDCIVVPCSATVYAQIISSEFVKSWNTLRPFVDEVTGETLVDIPPTIENCKGIGYAHDIQLSQLSLDKFTPLTSAIPVLQFDWSGKTTVPKSRASRKHIEALASGPAHAIFVWWDLTMNESGSVTLSCAPHWAHPVHSCPSSMPWRDHWLQFIYHVSPEVSVSQGEFLSLLTIHDEFKFRFSIEHNTSTLVNSPPKDSPLMYPPPPQCNCRLHTATSHSRIGAMNDPIRRRAYLSVLRNMIGNRNSKPADQSVGDTGQKNGIQGDTVVLCLSGFSLLGVLAARLGAKKVYILEPVIFGSFVQFFIDHYNLKDQIVLLNSERDVSFIQEKVTLVMGDPFCITSVLPWEHLEDFCLLKHRFFPGLGVPTSPSDISSSSMSIMPARASFMFVPVTFDHLWKTRALVREAEGFTMQCFDDFIAKSRVFSRDQVDGHPLWEYPCCALAAPRELLSIDITQPDPPAPGHQACQAVQIERPGILHGIVIWIDWYLDQDTKISSGPLSPIDPHSTKPIVWDPYSKQGVYFMTDFDEVNDSHIVRGQVEYNARETYTQFEFSVLTQVINS</sequence>
<dbReference type="EC" id="2.1.1.-" evidence="6"/>
<evidence type="ECO:0000313" key="9">
    <source>
        <dbReference type="EMBL" id="CAG6674926.1"/>
    </source>
</evidence>
<dbReference type="Pfam" id="PF06325">
    <property type="entry name" value="PrmA"/>
    <property type="match status" value="1"/>
</dbReference>
<keyword evidence="1 7" id="KW-0489">Methyltransferase</keyword>
<dbReference type="GO" id="GO:0032259">
    <property type="term" value="P:methylation"/>
    <property type="evidence" value="ECO:0007669"/>
    <property type="project" value="UniProtKB-KW"/>
</dbReference>
<dbReference type="PANTHER" id="PTHR11006">
    <property type="entry name" value="PROTEIN ARGININE N-METHYLTRANSFERASE"/>
    <property type="match status" value="1"/>
</dbReference>
<dbReference type="InterPro" id="IPR055135">
    <property type="entry name" value="PRMT_dom"/>
</dbReference>
<dbReference type="PROSITE" id="PS51678">
    <property type="entry name" value="SAM_MT_PRMT"/>
    <property type="match status" value="1"/>
</dbReference>
<dbReference type="Gene3D" id="2.70.160.11">
    <property type="entry name" value="Hnrnp arginine n-methyltransferase1"/>
    <property type="match status" value="2"/>
</dbReference>
<keyword evidence="2 7" id="KW-0808">Transferase</keyword>
<organism evidence="9">
    <name type="scientific">Cacopsylla melanoneura</name>
    <dbReference type="NCBI Taxonomy" id="428564"/>
    <lineage>
        <taxon>Eukaryota</taxon>
        <taxon>Metazoa</taxon>
        <taxon>Ecdysozoa</taxon>
        <taxon>Arthropoda</taxon>
        <taxon>Hexapoda</taxon>
        <taxon>Insecta</taxon>
        <taxon>Pterygota</taxon>
        <taxon>Neoptera</taxon>
        <taxon>Paraneoptera</taxon>
        <taxon>Hemiptera</taxon>
        <taxon>Sternorrhyncha</taxon>
        <taxon>Psylloidea</taxon>
        <taxon>Psyllidae</taxon>
        <taxon>Psyllinae</taxon>
        <taxon>Cacopsylla</taxon>
    </lineage>
</organism>
<evidence type="ECO:0000256" key="3">
    <source>
        <dbReference type="ARBA" id="ARBA00022691"/>
    </source>
</evidence>
<dbReference type="GO" id="GO:0042054">
    <property type="term" value="F:histone methyltransferase activity"/>
    <property type="evidence" value="ECO:0007669"/>
    <property type="project" value="TreeGrafter"/>
</dbReference>
<evidence type="ECO:0000256" key="2">
    <source>
        <dbReference type="ARBA" id="ARBA00022679"/>
    </source>
</evidence>